<dbReference type="GO" id="GO:0005886">
    <property type="term" value="C:plasma membrane"/>
    <property type="evidence" value="ECO:0007669"/>
    <property type="project" value="UniProtKB-SubCell"/>
</dbReference>
<dbReference type="AlphaFoldDB" id="A0A081NE93"/>
<dbReference type="GO" id="GO:0043093">
    <property type="term" value="P:FtsZ-dependent cytokinesis"/>
    <property type="evidence" value="ECO:0007669"/>
    <property type="project" value="UniProtKB-UniRule"/>
</dbReference>
<evidence type="ECO:0000256" key="1">
    <source>
        <dbReference type="ARBA" id="ARBA00004401"/>
    </source>
</evidence>
<keyword evidence="4 8" id="KW-0812">Transmembrane</keyword>
<keyword evidence="6 8" id="KW-0472">Membrane</keyword>
<dbReference type="eggNOG" id="COG3116">
    <property type="taxonomic scope" value="Bacteria"/>
</dbReference>
<keyword evidence="2 8" id="KW-1003">Cell membrane</keyword>
<evidence type="ECO:0000256" key="9">
    <source>
        <dbReference type="NCBIfam" id="TIGR02209"/>
    </source>
</evidence>
<evidence type="ECO:0000256" key="8">
    <source>
        <dbReference type="HAMAP-Rule" id="MF_00910"/>
    </source>
</evidence>
<evidence type="ECO:0000313" key="10">
    <source>
        <dbReference type="EMBL" id="KEQ16766.1"/>
    </source>
</evidence>
<comment type="subunit">
    <text evidence="8">Part of a complex composed of FtsB, FtsL and FtsQ.</text>
</comment>
<evidence type="ECO:0000256" key="4">
    <source>
        <dbReference type="ARBA" id="ARBA00022692"/>
    </source>
</evidence>
<keyword evidence="8" id="KW-0997">Cell inner membrane</keyword>
<gene>
    <name evidence="8" type="primary">ftsL</name>
    <name evidence="10" type="ORF">GZ78_18955</name>
</gene>
<dbReference type="STRING" id="1137799.GZ78_18955"/>
<dbReference type="Pfam" id="PF04999">
    <property type="entry name" value="FtsL"/>
    <property type="match status" value="1"/>
</dbReference>
<dbReference type="PANTHER" id="PTHR37479:SF1">
    <property type="entry name" value="CELL DIVISION PROTEIN FTSL"/>
    <property type="match status" value="1"/>
</dbReference>
<accession>A0A081NE93</accession>
<evidence type="ECO:0000256" key="6">
    <source>
        <dbReference type="ARBA" id="ARBA00023136"/>
    </source>
</evidence>
<evidence type="ECO:0000256" key="2">
    <source>
        <dbReference type="ARBA" id="ARBA00022475"/>
    </source>
</evidence>
<keyword evidence="3 8" id="KW-0132">Cell division</keyword>
<proteinExistence type="inferred from homology"/>
<dbReference type="EMBL" id="JOKH01000004">
    <property type="protein sequence ID" value="KEQ16766.1"/>
    <property type="molecule type" value="Genomic_DNA"/>
</dbReference>
<reference evidence="10 11" key="1">
    <citation type="submission" date="2014-06" db="EMBL/GenBank/DDBJ databases">
        <title>Whole Genome Sequences of Three Symbiotic Endozoicomonas Bacteria.</title>
        <authorList>
            <person name="Neave M.J."/>
            <person name="Apprill A."/>
            <person name="Voolstra C.R."/>
        </authorList>
    </citation>
    <scope>NUCLEOTIDE SEQUENCE [LARGE SCALE GENOMIC DNA]</scope>
    <source>
        <strain evidence="10 11">DSM 25634</strain>
    </source>
</reference>
<dbReference type="InterPro" id="IPR011922">
    <property type="entry name" value="Cell_div_FtsL"/>
</dbReference>
<comment type="caution">
    <text evidence="10">The sequence shown here is derived from an EMBL/GenBank/DDBJ whole genome shotgun (WGS) entry which is preliminary data.</text>
</comment>
<dbReference type="GO" id="GO:0032153">
    <property type="term" value="C:cell division site"/>
    <property type="evidence" value="ECO:0007669"/>
    <property type="project" value="UniProtKB-UniRule"/>
</dbReference>
<sequence>MQALFQKSNLVSALLLTSVLVSGVAVSFVGHENRRLHNELQQELERRNKAQVEWGKLLLEQSSLTNPGRVEKIAREELDMEVPDAGRIKMVVP</sequence>
<comment type="subcellular location">
    <subcellularLocation>
        <location evidence="8">Cell inner membrane</location>
        <topology evidence="8">Single-pass type II membrane protein</topology>
    </subcellularLocation>
    <subcellularLocation>
        <location evidence="1">Cell membrane</location>
        <topology evidence="1">Single-pass type II membrane protein</topology>
    </subcellularLocation>
    <text evidence="8">Localizes to the division septum where it forms a ring structure.</text>
</comment>
<keyword evidence="11" id="KW-1185">Reference proteome</keyword>
<dbReference type="NCBIfam" id="TIGR02209">
    <property type="entry name" value="ftsL_broad"/>
    <property type="match status" value="1"/>
</dbReference>
<keyword evidence="5 8" id="KW-1133">Transmembrane helix</keyword>
<keyword evidence="7 8" id="KW-0131">Cell cycle</keyword>
<organism evidence="10 11">
    <name type="scientific">Endozoicomonas numazuensis</name>
    <dbReference type="NCBI Taxonomy" id="1137799"/>
    <lineage>
        <taxon>Bacteria</taxon>
        <taxon>Pseudomonadati</taxon>
        <taxon>Pseudomonadota</taxon>
        <taxon>Gammaproteobacteria</taxon>
        <taxon>Oceanospirillales</taxon>
        <taxon>Endozoicomonadaceae</taxon>
        <taxon>Endozoicomonas</taxon>
    </lineage>
</organism>
<name>A0A081NE93_9GAMM</name>
<protein>
    <recommendedName>
        <fullName evidence="8 9">Cell division protein FtsL</fullName>
    </recommendedName>
</protein>
<comment type="function">
    <text evidence="8">Essential cell division protein. May link together the upstream cell division proteins, which are predominantly cytoplasmic, with the downstream cell division proteins, which are predominantly periplasmic.</text>
</comment>
<evidence type="ECO:0000256" key="5">
    <source>
        <dbReference type="ARBA" id="ARBA00022989"/>
    </source>
</evidence>
<comment type="similarity">
    <text evidence="8">Belongs to the FtsL family.</text>
</comment>
<dbReference type="PANTHER" id="PTHR37479">
    <property type="entry name" value="CELL DIVISION PROTEIN FTSL"/>
    <property type="match status" value="1"/>
</dbReference>
<dbReference type="Proteomes" id="UP000028073">
    <property type="component" value="Unassembled WGS sequence"/>
</dbReference>
<dbReference type="HAMAP" id="MF_00910">
    <property type="entry name" value="FtsL"/>
    <property type="match status" value="1"/>
</dbReference>
<evidence type="ECO:0000313" key="11">
    <source>
        <dbReference type="Proteomes" id="UP000028073"/>
    </source>
</evidence>
<evidence type="ECO:0000256" key="3">
    <source>
        <dbReference type="ARBA" id="ARBA00022618"/>
    </source>
</evidence>
<evidence type="ECO:0000256" key="7">
    <source>
        <dbReference type="ARBA" id="ARBA00023306"/>
    </source>
</evidence>